<evidence type="ECO:0000313" key="3">
    <source>
        <dbReference type="EMBL" id="GBP11353.1"/>
    </source>
</evidence>
<keyword evidence="4" id="KW-1185">Reference proteome</keyword>
<reference evidence="3 4" key="1">
    <citation type="journal article" date="2019" name="Commun. Biol.">
        <title>The bagworm genome reveals a unique fibroin gene that provides high tensile strength.</title>
        <authorList>
            <person name="Kono N."/>
            <person name="Nakamura H."/>
            <person name="Ohtoshi R."/>
            <person name="Tomita M."/>
            <person name="Numata K."/>
            <person name="Arakawa K."/>
        </authorList>
    </citation>
    <scope>NUCLEOTIDE SEQUENCE [LARGE SCALE GENOMIC DNA]</scope>
</reference>
<dbReference type="AlphaFoldDB" id="A0A4C1TA22"/>
<dbReference type="Proteomes" id="UP000299102">
    <property type="component" value="Unassembled WGS sequence"/>
</dbReference>
<name>A0A4C1TA22_EUMVA</name>
<evidence type="ECO:0000256" key="1">
    <source>
        <dbReference type="SAM" id="MobiDB-lite"/>
    </source>
</evidence>
<keyword evidence="2" id="KW-1133">Transmembrane helix</keyword>
<proteinExistence type="predicted"/>
<protein>
    <submittedName>
        <fullName evidence="3">Uncharacterized protein</fullName>
    </submittedName>
</protein>
<sequence>MGPKAREEERRQITVARSLFNFIFFLLYGPSPNRDLTRRMLGLSSFGPRPRPGRRRRIAVCSTSTGHAVNYDLALGPALDLGPVPALDSDFGLNLDAVGRGIVYGHIIRGRGTPPVSIPPRSVRRRSTGRDVTARTLPKRRNAGEKKQGSGDVEQFAGNSERQSFVRCTWGVNLVPLKVLAGRVTTNAGQVRIEVMKCFLDRLHKYWPFEYTYVDAVQSRVSSSVSSHRPTTAAVRSQRAQLLIYAVQLFRRLSDFSGAKRRSI</sequence>
<keyword evidence="2" id="KW-0812">Transmembrane</keyword>
<dbReference type="EMBL" id="BGZK01000046">
    <property type="protein sequence ID" value="GBP11353.1"/>
    <property type="molecule type" value="Genomic_DNA"/>
</dbReference>
<organism evidence="3 4">
    <name type="scientific">Eumeta variegata</name>
    <name type="common">Bagworm moth</name>
    <name type="synonym">Eumeta japonica</name>
    <dbReference type="NCBI Taxonomy" id="151549"/>
    <lineage>
        <taxon>Eukaryota</taxon>
        <taxon>Metazoa</taxon>
        <taxon>Ecdysozoa</taxon>
        <taxon>Arthropoda</taxon>
        <taxon>Hexapoda</taxon>
        <taxon>Insecta</taxon>
        <taxon>Pterygota</taxon>
        <taxon>Neoptera</taxon>
        <taxon>Endopterygota</taxon>
        <taxon>Lepidoptera</taxon>
        <taxon>Glossata</taxon>
        <taxon>Ditrysia</taxon>
        <taxon>Tineoidea</taxon>
        <taxon>Psychidae</taxon>
        <taxon>Oiketicinae</taxon>
        <taxon>Eumeta</taxon>
    </lineage>
</organism>
<evidence type="ECO:0000313" key="4">
    <source>
        <dbReference type="Proteomes" id="UP000299102"/>
    </source>
</evidence>
<comment type="caution">
    <text evidence="3">The sequence shown here is derived from an EMBL/GenBank/DDBJ whole genome shotgun (WGS) entry which is preliminary data.</text>
</comment>
<feature type="region of interest" description="Disordered" evidence="1">
    <location>
        <begin position="115"/>
        <end position="155"/>
    </location>
</feature>
<evidence type="ECO:0000256" key="2">
    <source>
        <dbReference type="SAM" id="Phobius"/>
    </source>
</evidence>
<keyword evidence="2" id="KW-0472">Membrane</keyword>
<gene>
    <name evidence="3" type="ORF">EVAR_92877_1</name>
</gene>
<accession>A0A4C1TA22</accession>
<feature type="transmembrane region" description="Helical" evidence="2">
    <location>
        <begin position="12"/>
        <end position="30"/>
    </location>
</feature>